<evidence type="ECO:0000256" key="1">
    <source>
        <dbReference type="ARBA" id="ARBA00001938"/>
    </source>
</evidence>
<dbReference type="OrthoDB" id="161307at2157"/>
<keyword evidence="3" id="KW-0450">Lipoyl</keyword>
<evidence type="ECO:0000313" key="7">
    <source>
        <dbReference type="Proteomes" id="UP000198902"/>
    </source>
</evidence>
<dbReference type="PANTHER" id="PTHR43178">
    <property type="entry name" value="DIHYDROLIPOAMIDE ACETYLTRANSFERASE COMPONENT OF PYRUVATE DEHYDROGENASE COMPLEX"/>
    <property type="match status" value="1"/>
</dbReference>
<evidence type="ECO:0000256" key="4">
    <source>
        <dbReference type="ARBA" id="ARBA00023315"/>
    </source>
</evidence>
<comment type="cofactor">
    <cofactor evidence="1">
        <name>(R)-lipoate</name>
        <dbReference type="ChEBI" id="CHEBI:83088"/>
    </cofactor>
</comment>
<dbReference type="Proteomes" id="UP000198902">
    <property type="component" value="Unassembled WGS sequence"/>
</dbReference>
<gene>
    <name evidence="6" type="primary">pdhC_2</name>
    <name evidence="6" type="ORF">BN996_00856</name>
</gene>
<evidence type="ECO:0000313" key="6">
    <source>
        <dbReference type="EMBL" id="CQR49395.1"/>
    </source>
</evidence>
<dbReference type="InterPro" id="IPR000089">
    <property type="entry name" value="Biotin_lipoyl"/>
</dbReference>
<organism evidence="6 7">
    <name type="scientific">Haloferax massiliensis</name>
    <dbReference type="NCBI Taxonomy" id="1476858"/>
    <lineage>
        <taxon>Archaea</taxon>
        <taxon>Methanobacteriati</taxon>
        <taxon>Methanobacteriota</taxon>
        <taxon>Stenosarchaea group</taxon>
        <taxon>Halobacteria</taxon>
        <taxon>Halobacteriales</taxon>
        <taxon>Haloferacaceae</taxon>
        <taxon>Haloferax</taxon>
    </lineage>
</organism>
<name>A0A0D6JPB8_9EURY</name>
<protein>
    <submittedName>
        <fullName evidence="6">Dihydrolipoyllysine-residue acetyltransferase component of pyruvate dehydrogenase complex</fullName>
    </submittedName>
</protein>
<dbReference type="SUPFAM" id="SSF51230">
    <property type="entry name" value="Single hybrid motif"/>
    <property type="match status" value="1"/>
</dbReference>
<dbReference type="RefSeq" id="WP_089777326.1">
    <property type="nucleotide sequence ID" value="NZ_CABLRR010000002.1"/>
</dbReference>
<dbReference type="InterPro" id="IPR050743">
    <property type="entry name" value="2-oxoacid_DH_E2_comp"/>
</dbReference>
<dbReference type="CDD" id="cd06849">
    <property type="entry name" value="lipoyl_domain"/>
    <property type="match status" value="1"/>
</dbReference>
<dbReference type="GO" id="GO:0005737">
    <property type="term" value="C:cytoplasm"/>
    <property type="evidence" value="ECO:0007669"/>
    <property type="project" value="TreeGrafter"/>
</dbReference>
<dbReference type="PANTHER" id="PTHR43178:SF5">
    <property type="entry name" value="LIPOAMIDE ACYLTRANSFERASE COMPONENT OF BRANCHED-CHAIN ALPHA-KETO ACID DEHYDROGENASE COMPLEX, MITOCHONDRIAL"/>
    <property type="match status" value="1"/>
</dbReference>
<keyword evidence="4" id="KW-0012">Acyltransferase</keyword>
<proteinExistence type="predicted"/>
<evidence type="ECO:0000256" key="3">
    <source>
        <dbReference type="ARBA" id="ARBA00022823"/>
    </source>
</evidence>
<dbReference type="GO" id="GO:0031405">
    <property type="term" value="F:lipoic acid binding"/>
    <property type="evidence" value="ECO:0007669"/>
    <property type="project" value="TreeGrafter"/>
</dbReference>
<keyword evidence="7" id="KW-1185">Reference proteome</keyword>
<evidence type="ECO:0000256" key="2">
    <source>
        <dbReference type="ARBA" id="ARBA00022679"/>
    </source>
</evidence>
<dbReference type="Pfam" id="PF00364">
    <property type="entry name" value="Biotin_lipoyl"/>
    <property type="match status" value="1"/>
</dbReference>
<evidence type="ECO:0000259" key="5">
    <source>
        <dbReference type="PROSITE" id="PS50968"/>
    </source>
</evidence>
<feature type="domain" description="Lipoyl-binding" evidence="5">
    <location>
        <begin position="4"/>
        <end position="83"/>
    </location>
</feature>
<accession>A0A0D6JPB8</accession>
<dbReference type="InterPro" id="IPR003016">
    <property type="entry name" value="2-oxoA_DH_lipoyl-BS"/>
</dbReference>
<keyword evidence="2 6" id="KW-0808">Transferase</keyword>
<dbReference type="InterPro" id="IPR011053">
    <property type="entry name" value="Single_hybrid_motif"/>
</dbReference>
<dbReference type="Gene3D" id="2.40.50.100">
    <property type="match status" value="1"/>
</dbReference>
<sequence length="86" mass="9074">MSDAVDVNSADSWPDDADDVTEGYLANWFVREGSAVDEGETLCEIQVEKVSIDVAAPTTGTVAEILVAEGDDFARGDVLARVQPSA</sequence>
<dbReference type="EMBL" id="CSTE01000002">
    <property type="protein sequence ID" value="CQR49395.1"/>
    <property type="molecule type" value="Genomic_DNA"/>
</dbReference>
<dbReference type="GO" id="GO:0016407">
    <property type="term" value="F:acetyltransferase activity"/>
    <property type="evidence" value="ECO:0007669"/>
    <property type="project" value="TreeGrafter"/>
</dbReference>
<dbReference type="AlphaFoldDB" id="A0A0D6JPB8"/>
<dbReference type="PROSITE" id="PS00189">
    <property type="entry name" value="LIPOYL"/>
    <property type="match status" value="1"/>
</dbReference>
<keyword evidence="6" id="KW-0670">Pyruvate</keyword>
<dbReference type="PROSITE" id="PS50968">
    <property type="entry name" value="BIOTINYL_LIPOYL"/>
    <property type="match status" value="1"/>
</dbReference>
<reference evidence="7" key="1">
    <citation type="submission" date="2015-03" db="EMBL/GenBank/DDBJ databases">
        <authorList>
            <person name="Urmite Genomes"/>
        </authorList>
    </citation>
    <scope>NUCLEOTIDE SEQUENCE [LARGE SCALE GENOMIC DNA]</scope>
    <source>
        <strain evidence="7">Arc-Hr</strain>
    </source>
</reference>